<accession>A0A444W7K8</accession>
<name>A0A444W7K8_9FLAO</name>
<evidence type="ECO:0000313" key="1">
    <source>
        <dbReference type="EMBL" id="RYJ41840.1"/>
    </source>
</evidence>
<keyword evidence="2" id="KW-1185">Reference proteome</keyword>
<evidence type="ECO:0000313" key="2">
    <source>
        <dbReference type="Proteomes" id="UP000289775"/>
    </source>
</evidence>
<protein>
    <submittedName>
        <fullName evidence="1">Uncharacterized protein</fullName>
    </submittedName>
</protein>
<dbReference type="EMBL" id="JUIW01000009">
    <property type="protein sequence ID" value="RYJ41840.1"/>
    <property type="molecule type" value="Genomic_DNA"/>
</dbReference>
<comment type="caution">
    <text evidence="1">The sequence shown here is derived from an EMBL/GenBank/DDBJ whole genome shotgun (WGS) entry which is preliminary data.</text>
</comment>
<proteinExistence type="predicted"/>
<dbReference type="OrthoDB" id="1353806at2"/>
<gene>
    <name evidence="1" type="ORF">NU09_2765</name>
</gene>
<dbReference type="RefSeq" id="WP_129751850.1">
    <property type="nucleotide sequence ID" value="NZ_JUIW01000009.1"/>
</dbReference>
<dbReference type="AlphaFoldDB" id="A0A444W7K8"/>
<reference evidence="1 2" key="1">
    <citation type="submission" date="2014-12" db="EMBL/GenBank/DDBJ databases">
        <title>Genome sequence of Flavobacterium beibuense RSKm HC5.</title>
        <authorList>
            <person name="Kim J.F."/>
            <person name="Song J.Y."/>
            <person name="Kwak M.-J."/>
            <person name="Lee S.-W."/>
        </authorList>
    </citation>
    <scope>NUCLEOTIDE SEQUENCE [LARGE SCALE GENOMIC DNA]</scope>
    <source>
        <strain evidence="1 2">RSKm HC5</strain>
    </source>
</reference>
<organism evidence="1 2">
    <name type="scientific">Flavobacterium beibuense</name>
    <dbReference type="NCBI Taxonomy" id="657326"/>
    <lineage>
        <taxon>Bacteria</taxon>
        <taxon>Pseudomonadati</taxon>
        <taxon>Bacteroidota</taxon>
        <taxon>Flavobacteriia</taxon>
        <taxon>Flavobacteriales</taxon>
        <taxon>Flavobacteriaceae</taxon>
        <taxon>Flavobacterium</taxon>
    </lineage>
</organism>
<dbReference type="Proteomes" id="UP000289775">
    <property type="component" value="Unassembled WGS sequence"/>
</dbReference>
<sequence length="113" mass="13855">MWFTKKHREPINPFSYHESGFSFNEEHINWNDIRRVIAFKEDLITVDCIYITIELETDEYFSIHEDTPWYDEFMKKLEENIQISQTWFSDVAFPPFERNETVIYDKSKITFNQ</sequence>